<dbReference type="AlphaFoldDB" id="A0A3D8IZ64"/>
<evidence type="ECO:0000313" key="1">
    <source>
        <dbReference type="EMBL" id="RDU70195.1"/>
    </source>
</evidence>
<sequence>MNIKMQYKRLFSLLAIRLYFKYLTSILLCLYPIALGIDKRVRFVKHSSHTFLPKILLLSL</sequence>
<keyword evidence="2" id="KW-1185">Reference proteome</keyword>
<dbReference type="Proteomes" id="UP000257045">
    <property type="component" value="Unassembled WGS sequence"/>
</dbReference>
<comment type="caution">
    <text evidence="1">The sequence shown here is derived from an EMBL/GenBank/DDBJ whole genome shotgun (WGS) entry which is preliminary data.</text>
</comment>
<name>A0A3D8IZ64_9HELI</name>
<organism evidence="1 2">
    <name type="scientific">Helicobacter brantae</name>
    <dbReference type="NCBI Taxonomy" id="375927"/>
    <lineage>
        <taxon>Bacteria</taxon>
        <taxon>Pseudomonadati</taxon>
        <taxon>Campylobacterota</taxon>
        <taxon>Epsilonproteobacteria</taxon>
        <taxon>Campylobacterales</taxon>
        <taxon>Helicobacteraceae</taxon>
        <taxon>Helicobacter</taxon>
    </lineage>
</organism>
<dbReference type="EMBL" id="NXLV01000012">
    <property type="protein sequence ID" value="RDU70195.1"/>
    <property type="molecule type" value="Genomic_DNA"/>
</dbReference>
<proteinExistence type="predicted"/>
<accession>A0A3D8IZ64</accession>
<protein>
    <submittedName>
        <fullName evidence="1">Uncharacterized protein</fullName>
    </submittedName>
</protein>
<evidence type="ECO:0000313" key="2">
    <source>
        <dbReference type="Proteomes" id="UP000257045"/>
    </source>
</evidence>
<reference evidence="1 2" key="1">
    <citation type="submission" date="2018-04" db="EMBL/GenBank/DDBJ databases">
        <title>Novel Campyloabacter and Helicobacter Species and Strains.</title>
        <authorList>
            <person name="Mannion A.J."/>
            <person name="Shen Z."/>
            <person name="Fox J.G."/>
        </authorList>
    </citation>
    <scope>NUCLEOTIDE SEQUENCE [LARGE SCALE GENOMIC DNA]</scope>
    <source>
        <strain evidence="1 2">MIT 04-9366</strain>
    </source>
</reference>
<gene>
    <name evidence="1" type="ORF">CQA58_06185</name>
</gene>